<dbReference type="OrthoDB" id="2237754at2"/>
<evidence type="ECO:0000256" key="3">
    <source>
        <dbReference type="ARBA" id="ARBA00023163"/>
    </source>
</evidence>
<dbReference type="Pfam" id="PF12833">
    <property type="entry name" value="HTH_18"/>
    <property type="match status" value="1"/>
</dbReference>
<dbReference type="InterPro" id="IPR037923">
    <property type="entry name" value="HTH-like"/>
</dbReference>
<reference evidence="5 6" key="1">
    <citation type="submission" date="2019-09" db="EMBL/GenBank/DDBJ databases">
        <title>Bacillus ochoae sp. nov., Paenibacillus whitsoniae sp. nov., Paenibacillus spiritus sp. nov. Isolated from the Mars Exploration Rover during spacecraft assembly.</title>
        <authorList>
            <person name="Seuylemezian A."/>
            <person name="Vaishampayan P."/>
        </authorList>
    </citation>
    <scope>NUCLEOTIDE SEQUENCE [LARGE SCALE GENOMIC DNA]</scope>
    <source>
        <strain evidence="5 6">MER_111</strain>
    </source>
</reference>
<accession>A0A5J5FXX8</accession>
<dbReference type="InterPro" id="IPR020449">
    <property type="entry name" value="Tscrpt_reg_AraC-type_HTH"/>
</dbReference>
<proteinExistence type="predicted"/>
<dbReference type="AlphaFoldDB" id="A0A5J5FXX8"/>
<dbReference type="InterPro" id="IPR003313">
    <property type="entry name" value="AraC-bd"/>
</dbReference>
<keyword evidence="2" id="KW-0238">DNA-binding</keyword>
<dbReference type="PRINTS" id="PR00032">
    <property type="entry name" value="HTHARAC"/>
</dbReference>
<gene>
    <name evidence="5" type="ORF">F4V43_16360</name>
</gene>
<dbReference type="SUPFAM" id="SSF46689">
    <property type="entry name" value="Homeodomain-like"/>
    <property type="match status" value="2"/>
</dbReference>
<name>A0A5J5FXX8_9BACL</name>
<keyword evidence="3" id="KW-0804">Transcription</keyword>
<evidence type="ECO:0000313" key="6">
    <source>
        <dbReference type="Proteomes" id="UP000367750"/>
    </source>
</evidence>
<dbReference type="PROSITE" id="PS01124">
    <property type="entry name" value="HTH_ARAC_FAMILY_2"/>
    <property type="match status" value="1"/>
</dbReference>
<dbReference type="Proteomes" id="UP000367750">
    <property type="component" value="Unassembled WGS sequence"/>
</dbReference>
<dbReference type="Gene3D" id="2.60.120.280">
    <property type="entry name" value="Regulatory protein AraC"/>
    <property type="match status" value="1"/>
</dbReference>
<dbReference type="Gene3D" id="1.10.10.60">
    <property type="entry name" value="Homeodomain-like"/>
    <property type="match status" value="2"/>
</dbReference>
<dbReference type="InterPro" id="IPR018060">
    <property type="entry name" value="HTH_AraC"/>
</dbReference>
<organism evidence="5 6">
    <name type="scientific">Paenibacillus spiritus</name>
    <dbReference type="NCBI Taxonomy" id="2496557"/>
    <lineage>
        <taxon>Bacteria</taxon>
        <taxon>Bacillati</taxon>
        <taxon>Bacillota</taxon>
        <taxon>Bacilli</taxon>
        <taxon>Bacillales</taxon>
        <taxon>Paenibacillaceae</taxon>
        <taxon>Paenibacillus</taxon>
    </lineage>
</organism>
<dbReference type="GO" id="GO:0003700">
    <property type="term" value="F:DNA-binding transcription factor activity"/>
    <property type="evidence" value="ECO:0007669"/>
    <property type="project" value="InterPro"/>
</dbReference>
<dbReference type="Pfam" id="PF02311">
    <property type="entry name" value="AraC_binding"/>
    <property type="match status" value="1"/>
</dbReference>
<dbReference type="SMART" id="SM00342">
    <property type="entry name" value="HTH_ARAC"/>
    <property type="match status" value="1"/>
</dbReference>
<dbReference type="EMBL" id="VYKK01000026">
    <property type="protein sequence ID" value="KAA8998799.1"/>
    <property type="molecule type" value="Genomic_DNA"/>
</dbReference>
<protein>
    <submittedName>
        <fullName evidence="5">AraC family transcriptional regulator</fullName>
    </submittedName>
</protein>
<dbReference type="GO" id="GO:0043565">
    <property type="term" value="F:sequence-specific DNA binding"/>
    <property type="evidence" value="ECO:0007669"/>
    <property type="project" value="InterPro"/>
</dbReference>
<dbReference type="InterPro" id="IPR009057">
    <property type="entry name" value="Homeodomain-like_sf"/>
</dbReference>
<sequence length="294" mass="32718">MSTTALTGTYGFRFSDDPDLALGSLFAVGHETARHPGYLWDGLVREDGPLLLLQHTVSGEGRFERGGQISRIGPGRAFLAEIPGRHRYYYSEHGTEPWEFYFILMRPQLILPHWRRFTGLAGDTPLLPPSGAAASLLRLIFAEAAAGRIVDPLLASSYVYQFATELARSGAARPGRSAWPEPVRRAAEYLENRRCEPVSMDLLSDYAGLSKSHFIRRFSACTGLTPAAYLNRLRTERAMELLRGTSLSVERIADELGYSSGSYFIKAFRSQTGITPGAFRGGGESLQYRRLFWD</sequence>
<evidence type="ECO:0000313" key="5">
    <source>
        <dbReference type="EMBL" id="KAA8998799.1"/>
    </source>
</evidence>
<keyword evidence="6" id="KW-1185">Reference proteome</keyword>
<feature type="domain" description="HTH araC/xylS-type" evidence="4">
    <location>
        <begin position="184"/>
        <end position="282"/>
    </location>
</feature>
<dbReference type="PANTHER" id="PTHR46796">
    <property type="entry name" value="HTH-TYPE TRANSCRIPTIONAL ACTIVATOR RHAS-RELATED"/>
    <property type="match status" value="1"/>
</dbReference>
<dbReference type="SUPFAM" id="SSF51215">
    <property type="entry name" value="Regulatory protein AraC"/>
    <property type="match status" value="1"/>
</dbReference>
<keyword evidence="1" id="KW-0805">Transcription regulation</keyword>
<evidence type="ECO:0000256" key="1">
    <source>
        <dbReference type="ARBA" id="ARBA00023015"/>
    </source>
</evidence>
<dbReference type="RefSeq" id="WP_150459329.1">
    <property type="nucleotide sequence ID" value="NZ_VYKK01000026.1"/>
</dbReference>
<evidence type="ECO:0000259" key="4">
    <source>
        <dbReference type="PROSITE" id="PS01124"/>
    </source>
</evidence>
<dbReference type="InterPro" id="IPR050204">
    <property type="entry name" value="AraC_XylS_family_regulators"/>
</dbReference>
<comment type="caution">
    <text evidence="5">The sequence shown here is derived from an EMBL/GenBank/DDBJ whole genome shotgun (WGS) entry which is preliminary data.</text>
</comment>
<evidence type="ECO:0000256" key="2">
    <source>
        <dbReference type="ARBA" id="ARBA00023125"/>
    </source>
</evidence>